<dbReference type="InterPro" id="IPR032710">
    <property type="entry name" value="NTF2-like_dom_sf"/>
</dbReference>
<dbReference type="EMBL" id="JAEUXJ010000014">
    <property type="protein sequence ID" value="MBL6458398.1"/>
    <property type="molecule type" value="Genomic_DNA"/>
</dbReference>
<name>A0ABS1V9R5_9PROT</name>
<evidence type="ECO:0000313" key="1">
    <source>
        <dbReference type="EMBL" id="MBL6458398.1"/>
    </source>
</evidence>
<protein>
    <submittedName>
        <fullName evidence="1">Nuclear transport factor 2 family protein</fullName>
    </submittedName>
</protein>
<organism evidence="1 2">
    <name type="scientific">Belnapia mucosa</name>
    <dbReference type="NCBI Taxonomy" id="2804532"/>
    <lineage>
        <taxon>Bacteria</taxon>
        <taxon>Pseudomonadati</taxon>
        <taxon>Pseudomonadota</taxon>
        <taxon>Alphaproteobacteria</taxon>
        <taxon>Acetobacterales</taxon>
        <taxon>Roseomonadaceae</taxon>
        <taxon>Belnapia</taxon>
    </lineage>
</organism>
<keyword evidence="2" id="KW-1185">Reference proteome</keyword>
<dbReference type="RefSeq" id="WP_202828138.1">
    <property type="nucleotide sequence ID" value="NZ_JAEUXJ010000014.1"/>
</dbReference>
<dbReference type="InterPro" id="IPR039437">
    <property type="entry name" value="FrzH/put_lumazine-bd"/>
</dbReference>
<proteinExistence type="predicted"/>
<comment type="caution">
    <text evidence="1">The sequence shown here is derived from an EMBL/GenBank/DDBJ whole genome shotgun (WGS) entry which is preliminary data.</text>
</comment>
<dbReference type="Proteomes" id="UP000606490">
    <property type="component" value="Unassembled WGS sequence"/>
</dbReference>
<dbReference type="SUPFAM" id="SSF54427">
    <property type="entry name" value="NTF2-like"/>
    <property type="match status" value="1"/>
</dbReference>
<sequence length="145" mass="16430">MTTDTAFHAAERVVELTHAVQRYFDLMYDCDTSRFDQVFRSTVQLHGFRGGQMLMWSASAYRGILDNRQSPKSANAPRCDEILLMDFASDSMALVKLRLRVGPAVYVDYLTWHRIDGEWLITSKGYHIEAEGTAIRRESGGHAGP</sequence>
<accession>A0ABS1V9R5</accession>
<evidence type="ECO:0000313" key="2">
    <source>
        <dbReference type="Proteomes" id="UP000606490"/>
    </source>
</evidence>
<dbReference type="Gene3D" id="3.10.450.50">
    <property type="match status" value="1"/>
</dbReference>
<gene>
    <name evidence="1" type="ORF">JMJ55_23970</name>
</gene>
<dbReference type="Pfam" id="PF12893">
    <property type="entry name" value="Lumazine_bd_2"/>
    <property type="match status" value="1"/>
</dbReference>
<reference evidence="1 2" key="1">
    <citation type="submission" date="2021-01" db="EMBL/GenBank/DDBJ databases">
        <title>Belnapia mucosa sp. nov. and Belnapia arida sp. nov., isolated from the Tabernas Desert (Almeria, Spain).</title>
        <authorList>
            <person name="Molina-Menor E."/>
            <person name="Vidal-Verdu A."/>
            <person name="Calonge A."/>
            <person name="Satari L."/>
            <person name="Pereto Magraner J."/>
            <person name="Porcar Miralles M."/>
        </authorList>
    </citation>
    <scope>NUCLEOTIDE SEQUENCE [LARGE SCALE GENOMIC DNA]</scope>
    <source>
        <strain evidence="1 2">T6</strain>
    </source>
</reference>